<dbReference type="AlphaFoldDB" id="A0A8S4R1T9"/>
<dbReference type="EMBL" id="CAKXAJ010022607">
    <property type="protein sequence ID" value="CAH2227179.1"/>
    <property type="molecule type" value="Genomic_DNA"/>
</dbReference>
<gene>
    <name evidence="1" type="primary">jg14583</name>
    <name evidence="1" type="ORF">PAEG_LOCUS7708</name>
</gene>
<dbReference type="Proteomes" id="UP000838756">
    <property type="component" value="Unassembled WGS sequence"/>
</dbReference>
<evidence type="ECO:0000313" key="2">
    <source>
        <dbReference type="Proteomes" id="UP000838756"/>
    </source>
</evidence>
<name>A0A8S4R1T9_9NEOP</name>
<protein>
    <submittedName>
        <fullName evidence="1">Jg14583 protein</fullName>
    </submittedName>
</protein>
<keyword evidence="2" id="KW-1185">Reference proteome</keyword>
<sequence length="67" mass="7533">MGWDLSLPSVVLDMMSSESSWEDVIPQKEPAERVREVAPDALPLRCRRVGRRWRPFAARQLLLGGGG</sequence>
<dbReference type="OrthoDB" id="7480128at2759"/>
<organism evidence="1 2">
    <name type="scientific">Pararge aegeria aegeria</name>
    <dbReference type="NCBI Taxonomy" id="348720"/>
    <lineage>
        <taxon>Eukaryota</taxon>
        <taxon>Metazoa</taxon>
        <taxon>Ecdysozoa</taxon>
        <taxon>Arthropoda</taxon>
        <taxon>Hexapoda</taxon>
        <taxon>Insecta</taxon>
        <taxon>Pterygota</taxon>
        <taxon>Neoptera</taxon>
        <taxon>Endopterygota</taxon>
        <taxon>Lepidoptera</taxon>
        <taxon>Glossata</taxon>
        <taxon>Ditrysia</taxon>
        <taxon>Papilionoidea</taxon>
        <taxon>Nymphalidae</taxon>
        <taxon>Satyrinae</taxon>
        <taxon>Satyrini</taxon>
        <taxon>Parargina</taxon>
        <taxon>Pararge</taxon>
    </lineage>
</organism>
<proteinExistence type="predicted"/>
<accession>A0A8S4R1T9</accession>
<evidence type="ECO:0000313" key="1">
    <source>
        <dbReference type="EMBL" id="CAH2227179.1"/>
    </source>
</evidence>
<reference evidence="1" key="1">
    <citation type="submission" date="2022-03" db="EMBL/GenBank/DDBJ databases">
        <authorList>
            <person name="Lindestad O."/>
        </authorList>
    </citation>
    <scope>NUCLEOTIDE SEQUENCE</scope>
</reference>
<comment type="caution">
    <text evidence="1">The sequence shown here is derived from an EMBL/GenBank/DDBJ whole genome shotgun (WGS) entry which is preliminary data.</text>
</comment>